<keyword evidence="1" id="KW-0175">Coiled coil</keyword>
<dbReference type="InterPro" id="IPR007119">
    <property type="entry name" value="Phage_tail_spike_N"/>
</dbReference>
<evidence type="ECO:0000256" key="1">
    <source>
        <dbReference type="SAM" id="Coils"/>
    </source>
</evidence>
<evidence type="ECO:0000313" key="2">
    <source>
        <dbReference type="EMBL" id="MBC5627612.1"/>
    </source>
</evidence>
<organism evidence="2 3">
    <name type="scientific">Clostridium hominis</name>
    <dbReference type="NCBI Taxonomy" id="2763036"/>
    <lineage>
        <taxon>Bacteria</taxon>
        <taxon>Bacillati</taxon>
        <taxon>Bacillota</taxon>
        <taxon>Clostridia</taxon>
        <taxon>Eubacteriales</taxon>
        <taxon>Clostridiaceae</taxon>
        <taxon>Clostridium</taxon>
    </lineage>
</organism>
<keyword evidence="3" id="KW-1185">Reference proteome</keyword>
<gene>
    <name evidence="2" type="ORF">H8S20_01750</name>
</gene>
<protein>
    <recommendedName>
        <fullName evidence="4">Peptidase S74 domain-containing protein</fullName>
    </recommendedName>
</protein>
<dbReference type="NCBIfam" id="TIGR01665">
    <property type="entry name" value="put_anti_recept"/>
    <property type="match status" value="1"/>
</dbReference>
<sequence length="869" mass="97406">MIKIFKKDETNFSHDGLEVLDDIVISSYTEWSEESKWIIQAKFKKDFDKSESIKEGLIIQVPTEKGDQLFRILKINKKNRKYISISGHAIGYDFNDNFIQDINIVEKSGRVAMQQISNGTVYPHRYNLTSNIDRVASARVVRKNGMEALINTDKDNTFVERWGGCLVLDNFNISMNEAVGQDRGVEISIGKNITGYDGDIDEETVCTGINAITYDGLTLPEGVYYSPLVNNYPHPKIREFKFDDIKYKYSENNYDKEGYETLDEVYAAIRKACDDLFNTQNIDKPTCSLRVNIAALENTDQYKGDELNERIFQGDILTANLEDYGFNVKLKMVANRYDNIRNRYIDIDLGDAKNNLFKDIGKIEVVIDKVVEQLGGNTWQDILDKSMQEAADLIAAGIKDSYVVARKNEILIMDSPQVESAINVIRMNKNGIAFSQNGYNGPYTLAITIDGKINASCITTGQLNAALIKTGMLMSANGTTWIDMENGTFNFANKINFDGANFDIDLSGKDLATNTSVDTKFEINNKGINETIKNTKEGLETEIKKNAEAITQKVSNSDFNSYKNQTANEISQKVSNGDFGTLFKQTAYGFDFIGKITTKSDNYKLELNASKLIGFKGNDIAKPMYSAGVWWPNGQPAGYVSVSKGNAETVGTDGALWMTAYPNDNDKAAGIQYMKKHNDGTYVGSIIEFSEAGSISLVSQKTTGAARYGLWSHPDGYVYPYQGDEQLGSNIKPWNKMYCNSLYYKNYSTPFSNSTLAESYEVTTLNEEVSRTLVTSEVEKYKDDNSFYTFYKDKFESLVYTDGGNKDRLVVNPNSMLNDPIASILVSKDGDELLLDNNSYITSLTMALKRSIEKIEKLEDRIKVLEGGV</sequence>
<dbReference type="Proteomes" id="UP000596929">
    <property type="component" value="Unassembled WGS sequence"/>
</dbReference>
<dbReference type="EMBL" id="JACOOO010000001">
    <property type="protein sequence ID" value="MBC5627612.1"/>
    <property type="molecule type" value="Genomic_DNA"/>
</dbReference>
<feature type="coiled-coil region" evidence="1">
    <location>
        <begin position="841"/>
        <end position="868"/>
    </location>
</feature>
<evidence type="ECO:0008006" key="4">
    <source>
        <dbReference type="Google" id="ProtNLM"/>
    </source>
</evidence>
<reference evidence="2 3" key="1">
    <citation type="submission" date="2020-08" db="EMBL/GenBank/DDBJ databases">
        <title>Genome public.</title>
        <authorList>
            <person name="Liu C."/>
            <person name="Sun Q."/>
        </authorList>
    </citation>
    <scope>NUCLEOTIDE SEQUENCE [LARGE SCALE GENOMIC DNA]</scope>
    <source>
        <strain evidence="2 3">NSJ-6</strain>
    </source>
</reference>
<accession>A0ABR7D8T2</accession>
<name>A0ABR7D8T2_9CLOT</name>
<comment type="caution">
    <text evidence="2">The sequence shown here is derived from an EMBL/GenBank/DDBJ whole genome shotgun (WGS) entry which is preliminary data.</text>
</comment>
<proteinExistence type="predicted"/>
<dbReference type="RefSeq" id="WP_186859159.1">
    <property type="nucleotide sequence ID" value="NZ_JACOOO010000001.1"/>
</dbReference>
<evidence type="ECO:0000313" key="3">
    <source>
        <dbReference type="Proteomes" id="UP000596929"/>
    </source>
</evidence>